<dbReference type="SUPFAM" id="SSF53187">
    <property type="entry name" value="Zn-dependent exopeptidases"/>
    <property type="match status" value="1"/>
</dbReference>
<keyword evidence="5" id="KW-0862">Zinc</keyword>
<accession>A0A6J7CSG9</accession>
<dbReference type="SUPFAM" id="SSF55031">
    <property type="entry name" value="Bacterial exopeptidase dimerisation domain"/>
    <property type="match status" value="1"/>
</dbReference>
<comment type="similarity">
    <text evidence="2">Belongs to the peptidase M20A family.</text>
</comment>
<evidence type="ECO:0000259" key="6">
    <source>
        <dbReference type="Pfam" id="PF07687"/>
    </source>
</evidence>
<keyword evidence="3" id="KW-0479">Metal-binding</keyword>
<dbReference type="PROSITE" id="PS00758">
    <property type="entry name" value="ARGE_DAPE_CPG2_1"/>
    <property type="match status" value="1"/>
</dbReference>
<dbReference type="InterPro" id="IPR036264">
    <property type="entry name" value="Bact_exopeptidase_dim_dom"/>
</dbReference>
<comment type="cofactor">
    <cofactor evidence="1">
        <name>Zn(2+)</name>
        <dbReference type="ChEBI" id="CHEBI:29105"/>
    </cofactor>
</comment>
<reference evidence="7" key="1">
    <citation type="submission" date="2020-05" db="EMBL/GenBank/DDBJ databases">
        <authorList>
            <person name="Chiriac C."/>
            <person name="Salcher M."/>
            <person name="Ghai R."/>
            <person name="Kavagutti S V."/>
        </authorList>
    </citation>
    <scope>NUCLEOTIDE SEQUENCE</scope>
</reference>
<dbReference type="AlphaFoldDB" id="A0A6J7CSG9"/>
<dbReference type="Pfam" id="PF01546">
    <property type="entry name" value="Peptidase_M20"/>
    <property type="match status" value="1"/>
</dbReference>
<evidence type="ECO:0000256" key="2">
    <source>
        <dbReference type="ARBA" id="ARBA00006247"/>
    </source>
</evidence>
<keyword evidence="4" id="KW-0378">Hydrolase</keyword>
<dbReference type="GO" id="GO:0016787">
    <property type="term" value="F:hydrolase activity"/>
    <property type="evidence" value="ECO:0007669"/>
    <property type="project" value="UniProtKB-KW"/>
</dbReference>
<proteinExistence type="inferred from homology"/>
<protein>
    <submittedName>
        <fullName evidence="7">Unannotated protein</fullName>
    </submittedName>
</protein>
<evidence type="ECO:0000256" key="5">
    <source>
        <dbReference type="ARBA" id="ARBA00022833"/>
    </source>
</evidence>
<dbReference type="PANTHER" id="PTHR43808">
    <property type="entry name" value="ACETYLORNITHINE DEACETYLASE"/>
    <property type="match status" value="1"/>
</dbReference>
<dbReference type="InterPro" id="IPR001261">
    <property type="entry name" value="ArgE/DapE_CS"/>
</dbReference>
<dbReference type="Pfam" id="PF07687">
    <property type="entry name" value="M20_dimer"/>
    <property type="match status" value="1"/>
</dbReference>
<dbReference type="GO" id="GO:0046872">
    <property type="term" value="F:metal ion binding"/>
    <property type="evidence" value="ECO:0007669"/>
    <property type="project" value="UniProtKB-KW"/>
</dbReference>
<dbReference type="InterPro" id="IPR002933">
    <property type="entry name" value="Peptidase_M20"/>
</dbReference>
<dbReference type="EMBL" id="CAFBLQ010000010">
    <property type="protein sequence ID" value="CAB4859895.1"/>
    <property type="molecule type" value="Genomic_DNA"/>
</dbReference>
<sequence length="435" mass="46288">MADLQTEATELLAGLVRHRTVNPPGAERVLQEELGEILRAAGFTVTLAGRTPERPNLVARLDGATDGPVLGLLSHVDTVAADPAHWRHDPWCGDVIDGELWGRGALDMKSQTAAEVAAAVSLASAGWRPERGTLLVIAVVDEEVGGGDGAIWLTENHPDLVRCDWLINEGAGAVMPSAGERLYGVCVAEKGVHRFRLTTHGAAGHASNPRLGDNALLRLAPLIARLGAATVQLDPTEAPLRFLTELGLDATDPAAALERLRERDVGLANLVDPALGVTFAPTIVRASETINIIPASASVDVDCRTPPGIGEEVVLARLAEAIGSPEASGYTVEILERVVGNGSPVDTPLMASISRWIEREDPGARTVPVTLPAFTDSRTFRSAFPDCVAYGFFPMRHTTLDAWWPLIHGADERIDVRDLGFAASAYRDLIVDLLG</sequence>
<dbReference type="PANTHER" id="PTHR43808:SF8">
    <property type="entry name" value="PEPTIDASE M20 DIMERISATION DOMAIN-CONTAINING PROTEIN"/>
    <property type="match status" value="1"/>
</dbReference>
<evidence type="ECO:0000256" key="1">
    <source>
        <dbReference type="ARBA" id="ARBA00001947"/>
    </source>
</evidence>
<dbReference type="Gene3D" id="3.30.70.360">
    <property type="match status" value="1"/>
</dbReference>
<name>A0A6J7CSG9_9ZZZZ</name>
<evidence type="ECO:0000256" key="4">
    <source>
        <dbReference type="ARBA" id="ARBA00022801"/>
    </source>
</evidence>
<dbReference type="Gene3D" id="3.40.630.10">
    <property type="entry name" value="Zn peptidases"/>
    <property type="match status" value="1"/>
</dbReference>
<feature type="domain" description="Peptidase M20 dimerisation" evidence="6">
    <location>
        <begin position="187"/>
        <end position="324"/>
    </location>
</feature>
<dbReference type="InterPro" id="IPR050072">
    <property type="entry name" value="Peptidase_M20A"/>
</dbReference>
<evidence type="ECO:0000256" key="3">
    <source>
        <dbReference type="ARBA" id="ARBA00022723"/>
    </source>
</evidence>
<gene>
    <name evidence="7" type="ORF">UFOPK3423_00167</name>
</gene>
<evidence type="ECO:0000313" key="7">
    <source>
        <dbReference type="EMBL" id="CAB4859895.1"/>
    </source>
</evidence>
<dbReference type="InterPro" id="IPR011650">
    <property type="entry name" value="Peptidase_M20_dimer"/>
</dbReference>
<dbReference type="Gene3D" id="1.10.150.900">
    <property type="match status" value="1"/>
</dbReference>
<organism evidence="7">
    <name type="scientific">freshwater metagenome</name>
    <dbReference type="NCBI Taxonomy" id="449393"/>
    <lineage>
        <taxon>unclassified sequences</taxon>
        <taxon>metagenomes</taxon>
        <taxon>ecological metagenomes</taxon>
    </lineage>
</organism>